<evidence type="ECO:0000256" key="1">
    <source>
        <dbReference type="SAM" id="MobiDB-lite"/>
    </source>
</evidence>
<feature type="signal peptide" evidence="2">
    <location>
        <begin position="1"/>
        <end position="20"/>
    </location>
</feature>
<proteinExistence type="predicted"/>
<evidence type="ECO:0000256" key="2">
    <source>
        <dbReference type="SAM" id="SignalP"/>
    </source>
</evidence>
<gene>
    <name evidence="3" type="ORF">FB45DRAFT_446741</name>
</gene>
<organism evidence="3 4">
    <name type="scientific">Roridomyces roridus</name>
    <dbReference type="NCBI Taxonomy" id="1738132"/>
    <lineage>
        <taxon>Eukaryota</taxon>
        <taxon>Fungi</taxon>
        <taxon>Dikarya</taxon>
        <taxon>Basidiomycota</taxon>
        <taxon>Agaricomycotina</taxon>
        <taxon>Agaricomycetes</taxon>
        <taxon>Agaricomycetidae</taxon>
        <taxon>Agaricales</taxon>
        <taxon>Marasmiineae</taxon>
        <taxon>Mycenaceae</taxon>
        <taxon>Roridomyces</taxon>
    </lineage>
</organism>
<evidence type="ECO:0000313" key="3">
    <source>
        <dbReference type="EMBL" id="KAJ7636426.1"/>
    </source>
</evidence>
<dbReference type="EMBL" id="JARKIF010000006">
    <property type="protein sequence ID" value="KAJ7636426.1"/>
    <property type="molecule type" value="Genomic_DNA"/>
</dbReference>
<evidence type="ECO:0000313" key="4">
    <source>
        <dbReference type="Proteomes" id="UP001221142"/>
    </source>
</evidence>
<feature type="region of interest" description="Disordered" evidence="1">
    <location>
        <begin position="64"/>
        <end position="85"/>
    </location>
</feature>
<feature type="chain" id="PRO_5041954793" evidence="2">
    <location>
        <begin position="21"/>
        <end position="85"/>
    </location>
</feature>
<comment type="caution">
    <text evidence="3">The sequence shown here is derived from an EMBL/GenBank/DDBJ whole genome shotgun (WGS) entry which is preliminary data.</text>
</comment>
<protein>
    <submittedName>
        <fullName evidence="3">Uncharacterized protein</fullName>
    </submittedName>
</protein>
<sequence length="85" mass="9372">MQSRFVLALIVSCLALTASAAPVPAPESIPRLQQETALEIRGCSLSRCIYISKTTRCTMRTLRNLGSPQRPKRPVRAQSAKVFTQ</sequence>
<keyword evidence="4" id="KW-1185">Reference proteome</keyword>
<dbReference type="Proteomes" id="UP001221142">
    <property type="component" value="Unassembled WGS sequence"/>
</dbReference>
<dbReference type="AlphaFoldDB" id="A0AAD7C1B4"/>
<keyword evidence="2" id="KW-0732">Signal</keyword>
<name>A0AAD7C1B4_9AGAR</name>
<accession>A0AAD7C1B4</accession>
<reference evidence="3" key="1">
    <citation type="submission" date="2023-03" db="EMBL/GenBank/DDBJ databases">
        <title>Massive genome expansion in bonnet fungi (Mycena s.s.) driven by repeated elements and novel gene families across ecological guilds.</title>
        <authorList>
            <consortium name="Lawrence Berkeley National Laboratory"/>
            <person name="Harder C.B."/>
            <person name="Miyauchi S."/>
            <person name="Viragh M."/>
            <person name="Kuo A."/>
            <person name="Thoen E."/>
            <person name="Andreopoulos B."/>
            <person name="Lu D."/>
            <person name="Skrede I."/>
            <person name="Drula E."/>
            <person name="Henrissat B."/>
            <person name="Morin E."/>
            <person name="Kohler A."/>
            <person name="Barry K."/>
            <person name="LaButti K."/>
            <person name="Morin E."/>
            <person name="Salamov A."/>
            <person name="Lipzen A."/>
            <person name="Mereny Z."/>
            <person name="Hegedus B."/>
            <person name="Baldrian P."/>
            <person name="Stursova M."/>
            <person name="Weitz H."/>
            <person name="Taylor A."/>
            <person name="Grigoriev I.V."/>
            <person name="Nagy L.G."/>
            <person name="Martin F."/>
            <person name="Kauserud H."/>
        </authorList>
    </citation>
    <scope>NUCLEOTIDE SEQUENCE</scope>
    <source>
        <strain evidence="3">9284</strain>
    </source>
</reference>